<organism evidence="2 3">
    <name type="scientific">Sulfitobacter aestuarii</name>
    <dbReference type="NCBI Taxonomy" id="2161676"/>
    <lineage>
        <taxon>Bacteria</taxon>
        <taxon>Pseudomonadati</taxon>
        <taxon>Pseudomonadota</taxon>
        <taxon>Alphaproteobacteria</taxon>
        <taxon>Rhodobacterales</taxon>
        <taxon>Roseobacteraceae</taxon>
        <taxon>Sulfitobacter</taxon>
    </lineage>
</organism>
<dbReference type="InterPro" id="IPR010753">
    <property type="entry name" value="DUF1330"/>
</dbReference>
<gene>
    <name evidence="2" type="ORF">ACFSUD_18645</name>
</gene>
<dbReference type="RefSeq" id="WP_386376014.1">
    <property type="nucleotide sequence ID" value="NZ_JBHUMP010000032.1"/>
</dbReference>
<dbReference type="EMBL" id="JBHUMP010000032">
    <property type="protein sequence ID" value="MFD2741588.1"/>
    <property type="molecule type" value="Genomic_DNA"/>
</dbReference>
<reference evidence="3" key="1">
    <citation type="journal article" date="2019" name="Int. J. Syst. Evol. Microbiol.">
        <title>The Global Catalogue of Microorganisms (GCM) 10K type strain sequencing project: providing services to taxonomists for standard genome sequencing and annotation.</title>
        <authorList>
            <consortium name="The Broad Institute Genomics Platform"/>
            <consortium name="The Broad Institute Genome Sequencing Center for Infectious Disease"/>
            <person name="Wu L."/>
            <person name="Ma J."/>
        </authorList>
    </citation>
    <scope>NUCLEOTIDE SEQUENCE [LARGE SCALE GENOMIC DNA]</scope>
    <source>
        <strain evidence="3">TISTR 2562</strain>
    </source>
</reference>
<dbReference type="Pfam" id="PF07045">
    <property type="entry name" value="DUF1330"/>
    <property type="match status" value="1"/>
</dbReference>
<evidence type="ECO:0000313" key="2">
    <source>
        <dbReference type="EMBL" id="MFD2741588.1"/>
    </source>
</evidence>
<name>A0ABW5U6P2_9RHOB</name>
<feature type="domain" description="DUF1330" evidence="1">
    <location>
        <begin position="12"/>
        <end position="94"/>
    </location>
</feature>
<dbReference type="InterPro" id="IPR011008">
    <property type="entry name" value="Dimeric_a/b-barrel"/>
</dbReference>
<evidence type="ECO:0000313" key="3">
    <source>
        <dbReference type="Proteomes" id="UP001597474"/>
    </source>
</evidence>
<accession>A0ABW5U6P2</accession>
<comment type="caution">
    <text evidence="2">The sequence shown here is derived from an EMBL/GenBank/DDBJ whole genome shotgun (WGS) entry which is preliminary data.</text>
</comment>
<dbReference type="PANTHER" id="PTHR41521:SF4">
    <property type="entry name" value="BLR0684 PROTEIN"/>
    <property type="match status" value="1"/>
</dbReference>
<sequence length="99" mass="11242">MRSRRLRSRGNSSEWISGYLPSANRLIEQHGGRYIARTTSHEQLEGPRRDAALRILIEWPSADAAKAFINDPEYADHLANRHAGSTSYHWLVEGKDDLA</sequence>
<proteinExistence type="predicted"/>
<protein>
    <submittedName>
        <fullName evidence="2">DUF1330 domain-containing protein</fullName>
    </submittedName>
</protein>
<keyword evidence="3" id="KW-1185">Reference proteome</keyword>
<dbReference type="Proteomes" id="UP001597474">
    <property type="component" value="Unassembled WGS sequence"/>
</dbReference>
<dbReference type="Gene3D" id="3.30.70.100">
    <property type="match status" value="1"/>
</dbReference>
<dbReference type="PANTHER" id="PTHR41521">
    <property type="match status" value="1"/>
</dbReference>
<evidence type="ECO:0000259" key="1">
    <source>
        <dbReference type="Pfam" id="PF07045"/>
    </source>
</evidence>
<dbReference type="SUPFAM" id="SSF54909">
    <property type="entry name" value="Dimeric alpha+beta barrel"/>
    <property type="match status" value="1"/>
</dbReference>